<keyword evidence="5 9" id="KW-0812">Transmembrane</keyword>
<evidence type="ECO:0000256" key="9">
    <source>
        <dbReference type="RuleBase" id="RU003794"/>
    </source>
</evidence>
<accession>A0A143BL34</accession>
<dbReference type="InterPro" id="IPR000045">
    <property type="entry name" value="Prepilin_IV_endopep_pep"/>
</dbReference>
<keyword evidence="9" id="KW-0808">Transferase</keyword>
<dbReference type="Pfam" id="PF06750">
    <property type="entry name" value="A24_N_bact"/>
    <property type="match status" value="1"/>
</dbReference>
<dbReference type="PANTHER" id="PTHR30487">
    <property type="entry name" value="TYPE 4 PREPILIN-LIKE PROTEINS LEADER PEPTIDE-PROCESSING ENZYME"/>
    <property type="match status" value="1"/>
</dbReference>
<feature type="domain" description="Prepilin type IV endopeptidase peptidase" evidence="11">
    <location>
        <begin position="138"/>
        <end position="251"/>
    </location>
</feature>
<dbReference type="GO" id="GO:0008168">
    <property type="term" value="F:methyltransferase activity"/>
    <property type="evidence" value="ECO:0007669"/>
    <property type="project" value="UniProtKB-KW"/>
</dbReference>
<keyword evidence="4" id="KW-0997">Cell inner membrane</keyword>
<evidence type="ECO:0000256" key="2">
    <source>
        <dbReference type="ARBA" id="ARBA00005801"/>
    </source>
</evidence>
<keyword evidence="14" id="KW-1185">Reference proteome</keyword>
<evidence type="ECO:0000256" key="6">
    <source>
        <dbReference type="ARBA" id="ARBA00022989"/>
    </source>
</evidence>
<dbReference type="EC" id="2.1.1.-" evidence="9"/>
<protein>
    <recommendedName>
        <fullName evidence="9">Prepilin leader peptidase/N-methyltransferase</fullName>
        <ecNumber evidence="9">2.1.1.-</ecNumber>
        <ecNumber evidence="9">3.4.23.43</ecNumber>
    </recommendedName>
</protein>
<dbReference type="InterPro" id="IPR014032">
    <property type="entry name" value="Peptidase_A24A_bac"/>
</dbReference>
<evidence type="ECO:0000256" key="8">
    <source>
        <dbReference type="RuleBase" id="RU003793"/>
    </source>
</evidence>
<feature type="domain" description="Prepilin peptidase A24 N-terminal" evidence="12">
    <location>
        <begin position="43"/>
        <end position="124"/>
    </location>
</feature>
<keyword evidence="9" id="KW-0645">Protease</keyword>
<feature type="transmembrane region" description="Helical" evidence="10">
    <location>
        <begin position="237"/>
        <end position="259"/>
    </location>
</feature>
<dbReference type="InterPro" id="IPR050882">
    <property type="entry name" value="Prepilin_peptidase/N-MTase"/>
</dbReference>
<evidence type="ECO:0000256" key="10">
    <source>
        <dbReference type="SAM" id="Phobius"/>
    </source>
</evidence>
<reference evidence="13 14" key="1">
    <citation type="journal article" date="2014" name="Proc. Natl. Acad. Sci. U.S.A.">
        <title>Functional type 2 photosynthetic reaction centers found in the rare bacterial phylum Gemmatimonadetes.</title>
        <authorList>
            <person name="Zeng Y."/>
            <person name="Feng F."/>
            <person name="Medova H."/>
            <person name="Dean J."/>
            <person name="Koblizek M."/>
        </authorList>
    </citation>
    <scope>NUCLEOTIDE SEQUENCE [LARGE SCALE GENOMIC DNA]</scope>
    <source>
        <strain evidence="13 14">AP64</strain>
    </source>
</reference>
<evidence type="ECO:0000313" key="14">
    <source>
        <dbReference type="Proteomes" id="UP000076404"/>
    </source>
</evidence>
<keyword evidence="7 10" id="KW-0472">Membrane</keyword>
<dbReference type="Pfam" id="PF01478">
    <property type="entry name" value="Peptidase_A24"/>
    <property type="match status" value="1"/>
</dbReference>
<dbReference type="AlphaFoldDB" id="A0A143BL34"/>
<sequence>MQAPLPFDTTALDSVEYTGAMTSGLIGHLAWSDLLLVLLPVFVVGASIGSFLNVCISRWPLELSVVKPRSRCPRCERPIKSYENIPILSWLLLRGKCAGCALPISMQYPAVELLVGLMWVAAFYFLGFSFEAVRVSAFATLLFGIAVTDYKHYLIPDGFTVSGLIMMLLFAIMNFFIDEKSHFVSPWPAILGACVGAGAITIIGWLAEVIIKREAMGFGDTTLMAVVGAAIGAERSLLTIVVGAFVGAVTFLLIVGPIVKIRTSKRGEPFAFPDVPFGVFLAPAALLTLLWGDALITWYVERAFSA</sequence>
<dbReference type="GO" id="GO:0004190">
    <property type="term" value="F:aspartic-type endopeptidase activity"/>
    <property type="evidence" value="ECO:0007669"/>
    <property type="project" value="UniProtKB-EC"/>
</dbReference>
<feature type="transmembrane region" description="Helical" evidence="10">
    <location>
        <begin position="34"/>
        <end position="61"/>
    </location>
</feature>
<keyword evidence="6 10" id="KW-1133">Transmembrane helix</keyword>
<keyword evidence="9" id="KW-0489">Methyltransferase</keyword>
<dbReference type="InterPro" id="IPR010627">
    <property type="entry name" value="Prepilin_pept_A24_N"/>
</dbReference>
<keyword evidence="3" id="KW-1003">Cell membrane</keyword>
<dbReference type="GO" id="GO:0032259">
    <property type="term" value="P:methylation"/>
    <property type="evidence" value="ECO:0007669"/>
    <property type="project" value="UniProtKB-KW"/>
</dbReference>
<dbReference type="STRING" id="1379270.GEMMAAP_11835"/>
<evidence type="ECO:0000256" key="1">
    <source>
        <dbReference type="ARBA" id="ARBA00004429"/>
    </source>
</evidence>
<dbReference type="PRINTS" id="PR00864">
    <property type="entry name" value="PREPILNPTASE"/>
</dbReference>
<comment type="subcellular location">
    <subcellularLocation>
        <location evidence="1">Cell inner membrane</location>
        <topology evidence="1">Multi-pass membrane protein</topology>
    </subcellularLocation>
    <subcellularLocation>
        <location evidence="9">Cell membrane</location>
        <topology evidence="9">Multi-pass membrane protein</topology>
    </subcellularLocation>
</comment>
<keyword evidence="9" id="KW-0511">Multifunctional enzyme</keyword>
<dbReference type="GO" id="GO:0006465">
    <property type="term" value="P:signal peptide processing"/>
    <property type="evidence" value="ECO:0007669"/>
    <property type="project" value="TreeGrafter"/>
</dbReference>
<feature type="transmembrane region" description="Helical" evidence="10">
    <location>
        <begin position="189"/>
        <end position="207"/>
    </location>
</feature>
<dbReference type="RefSeq" id="WP_026849592.1">
    <property type="nucleotide sequence ID" value="NZ_CP011454.1"/>
</dbReference>
<dbReference type="OrthoDB" id="9789291at2"/>
<reference evidence="13 14" key="2">
    <citation type="journal article" date="2016" name="Environ. Microbiol. Rep.">
        <title>Metagenomic evidence for the presence of phototrophic Gemmatimonadetes bacteria in diverse environments.</title>
        <authorList>
            <person name="Zeng Y."/>
            <person name="Baumbach J."/>
            <person name="Barbosa E.G."/>
            <person name="Azevedo V."/>
            <person name="Zhang C."/>
            <person name="Koblizek M."/>
        </authorList>
    </citation>
    <scope>NUCLEOTIDE SEQUENCE [LARGE SCALE GENOMIC DNA]</scope>
    <source>
        <strain evidence="13 14">AP64</strain>
    </source>
</reference>
<evidence type="ECO:0000259" key="11">
    <source>
        <dbReference type="Pfam" id="PF01478"/>
    </source>
</evidence>
<dbReference type="GO" id="GO:0005886">
    <property type="term" value="C:plasma membrane"/>
    <property type="evidence" value="ECO:0007669"/>
    <property type="project" value="UniProtKB-SubCell"/>
</dbReference>
<comment type="function">
    <text evidence="9">Plays an essential role in type IV pili and type II pseudopili formation by proteolytically removing the leader sequence from substrate proteins and subsequently monomethylating the alpha-amino group of the newly exposed N-terminal phenylalanine.</text>
</comment>
<feature type="transmembrane region" description="Helical" evidence="10">
    <location>
        <begin position="279"/>
        <end position="300"/>
    </location>
</feature>
<dbReference type="Proteomes" id="UP000076404">
    <property type="component" value="Chromosome"/>
</dbReference>
<name>A0A143BL34_9BACT</name>
<feature type="transmembrane region" description="Helical" evidence="10">
    <location>
        <begin position="118"/>
        <end position="147"/>
    </location>
</feature>
<evidence type="ECO:0000313" key="13">
    <source>
        <dbReference type="EMBL" id="AMW05305.1"/>
    </source>
</evidence>
<comment type="catalytic activity">
    <reaction evidence="9">
        <text>Typically cleaves a -Gly-|-Phe- bond to release an N-terminal, basic peptide of 5-8 residues from type IV prepilin, and then N-methylates the new N-terminal amino group, the methyl donor being S-adenosyl-L-methionine.</text>
        <dbReference type="EC" id="3.4.23.43"/>
    </reaction>
</comment>
<keyword evidence="9" id="KW-0378">Hydrolase</keyword>
<dbReference type="PANTHER" id="PTHR30487:SF0">
    <property type="entry name" value="PREPILIN LEADER PEPTIDASE_N-METHYLTRANSFERASE-RELATED"/>
    <property type="match status" value="1"/>
</dbReference>
<organism evidence="13 14">
    <name type="scientific">Gemmatimonas phototrophica</name>
    <dbReference type="NCBI Taxonomy" id="1379270"/>
    <lineage>
        <taxon>Bacteria</taxon>
        <taxon>Pseudomonadati</taxon>
        <taxon>Gemmatimonadota</taxon>
        <taxon>Gemmatimonadia</taxon>
        <taxon>Gemmatimonadales</taxon>
        <taxon>Gemmatimonadaceae</taxon>
        <taxon>Gemmatimonas</taxon>
    </lineage>
</organism>
<evidence type="ECO:0000256" key="4">
    <source>
        <dbReference type="ARBA" id="ARBA00022519"/>
    </source>
</evidence>
<dbReference type="EMBL" id="CP011454">
    <property type="protein sequence ID" value="AMW05305.1"/>
    <property type="molecule type" value="Genomic_DNA"/>
</dbReference>
<comment type="similarity">
    <text evidence="2 8">Belongs to the peptidase A24 family.</text>
</comment>
<proteinExistence type="inferred from homology"/>
<evidence type="ECO:0000256" key="7">
    <source>
        <dbReference type="ARBA" id="ARBA00023136"/>
    </source>
</evidence>
<dbReference type="Gene3D" id="1.20.120.1220">
    <property type="match status" value="1"/>
</dbReference>
<feature type="transmembrane region" description="Helical" evidence="10">
    <location>
        <begin position="159"/>
        <end position="177"/>
    </location>
</feature>
<evidence type="ECO:0000259" key="12">
    <source>
        <dbReference type="Pfam" id="PF06750"/>
    </source>
</evidence>
<evidence type="ECO:0000256" key="5">
    <source>
        <dbReference type="ARBA" id="ARBA00022692"/>
    </source>
</evidence>
<dbReference type="eggNOG" id="COG1989">
    <property type="taxonomic scope" value="Bacteria"/>
</dbReference>
<gene>
    <name evidence="13" type="ORF">GEMMAAP_11835</name>
</gene>
<dbReference type="KEGG" id="gph:GEMMAAP_11835"/>
<evidence type="ECO:0000256" key="3">
    <source>
        <dbReference type="ARBA" id="ARBA00022475"/>
    </source>
</evidence>
<dbReference type="EC" id="3.4.23.43" evidence="9"/>